<dbReference type="RefSeq" id="WP_149836061.1">
    <property type="nucleotide sequence ID" value="NZ_VUOC01000001.1"/>
</dbReference>
<reference evidence="2 3" key="2">
    <citation type="submission" date="2019-09" db="EMBL/GenBank/DDBJ databases">
        <authorList>
            <person name="Jin C."/>
        </authorList>
    </citation>
    <scope>NUCLEOTIDE SEQUENCE [LARGE SCALE GENOMIC DNA]</scope>
    <source>
        <strain evidence="2 3">BN140078</strain>
    </source>
</reference>
<proteinExistence type="predicted"/>
<protein>
    <submittedName>
        <fullName evidence="2">Thioredoxin family protein</fullName>
    </submittedName>
</protein>
<evidence type="ECO:0000256" key="1">
    <source>
        <dbReference type="SAM" id="SignalP"/>
    </source>
</evidence>
<dbReference type="Proteomes" id="UP000324611">
    <property type="component" value="Unassembled WGS sequence"/>
</dbReference>
<dbReference type="AlphaFoldDB" id="A0A5B2W0Q0"/>
<sequence>MRLKTLLLGGTLLFFAALSSQAQTAHVLKGKLDLKALTSDTAYAWFYTGVNKYQPNDNMLNYIKSNRDKFNIVAIIGTWDAQSRELFPRLYKVMVLAGSPETQMLIFGADEKLDSGAPQDYKIKKVPTFIVMKEGKEIGRITHSVDESVEADLAKILLKSDKKDKGDN</sequence>
<accession>A0A5B2W0Q0</accession>
<evidence type="ECO:0000313" key="3">
    <source>
        <dbReference type="Proteomes" id="UP000324611"/>
    </source>
</evidence>
<comment type="caution">
    <text evidence="2">The sequence shown here is derived from an EMBL/GenBank/DDBJ whole genome shotgun (WGS) entry which is preliminary data.</text>
</comment>
<keyword evidence="3" id="KW-1185">Reference proteome</keyword>
<organism evidence="2 3">
    <name type="scientific">Chitinophaga agrisoli</name>
    <dbReference type="NCBI Taxonomy" id="2607653"/>
    <lineage>
        <taxon>Bacteria</taxon>
        <taxon>Pseudomonadati</taxon>
        <taxon>Bacteroidota</taxon>
        <taxon>Chitinophagia</taxon>
        <taxon>Chitinophagales</taxon>
        <taxon>Chitinophagaceae</taxon>
        <taxon>Chitinophaga</taxon>
    </lineage>
</organism>
<evidence type="ECO:0000313" key="2">
    <source>
        <dbReference type="EMBL" id="KAA2244664.1"/>
    </source>
</evidence>
<dbReference type="InterPro" id="IPR036249">
    <property type="entry name" value="Thioredoxin-like_sf"/>
</dbReference>
<name>A0A5B2W0Q0_9BACT</name>
<reference evidence="2 3" key="1">
    <citation type="submission" date="2019-09" db="EMBL/GenBank/DDBJ databases">
        <title>Chitinophaga ginsengihumi sp. nov., isolated from soil of ginseng rhizosphere.</title>
        <authorList>
            <person name="Lee J."/>
        </authorList>
    </citation>
    <scope>NUCLEOTIDE SEQUENCE [LARGE SCALE GENOMIC DNA]</scope>
    <source>
        <strain evidence="2 3">BN140078</strain>
    </source>
</reference>
<dbReference type="EMBL" id="VUOC01000001">
    <property type="protein sequence ID" value="KAA2244664.1"/>
    <property type="molecule type" value="Genomic_DNA"/>
</dbReference>
<dbReference type="CDD" id="cd02947">
    <property type="entry name" value="TRX_family"/>
    <property type="match status" value="1"/>
</dbReference>
<dbReference type="SUPFAM" id="SSF52833">
    <property type="entry name" value="Thioredoxin-like"/>
    <property type="match status" value="1"/>
</dbReference>
<keyword evidence="1" id="KW-0732">Signal</keyword>
<dbReference type="Gene3D" id="3.40.30.10">
    <property type="entry name" value="Glutaredoxin"/>
    <property type="match status" value="1"/>
</dbReference>
<gene>
    <name evidence="2" type="ORF">F0L74_01430</name>
</gene>
<feature type="chain" id="PRO_5022905852" evidence="1">
    <location>
        <begin position="23"/>
        <end position="168"/>
    </location>
</feature>
<feature type="signal peptide" evidence="1">
    <location>
        <begin position="1"/>
        <end position="22"/>
    </location>
</feature>